<evidence type="ECO:0000313" key="6">
    <source>
        <dbReference type="Proteomes" id="UP000310553"/>
    </source>
</evidence>
<dbReference type="InterPro" id="IPR050091">
    <property type="entry name" value="PKS_NRPS_Biosynth_Enz"/>
</dbReference>
<name>A0AA92EI88_RALSL</name>
<dbReference type="Pfam" id="PF00698">
    <property type="entry name" value="Acyl_transf_1"/>
    <property type="match status" value="1"/>
</dbReference>
<evidence type="ECO:0000256" key="3">
    <source>
        <dbReference type="SAM" id="MobiDB-lite"/>
    </source>
</evidence>
<dbReference type="PANTHER" id="PTHR43775:SF37">
    <property type="entry name" value="SI:DKEY-61P9.11"/>
    <property type="match status" value="1"/>
</dbReference>
<dbReference type="Gene3D" id="3.40.366.10">
    <property type="entry name" value="Malonyl-Coenzyme A Acyl Carrier Protein, domain 2"/>
    <property type="match status" value="1"/>
</dbReference>
<dbReference type="GO" id="GO:0004312">
    <property type="term" value="F:fatty acid synthase activity"/>
    <property type="evidence" value="ECO:0007669"/>
    <property type="project" value="TreeGrafter"/>
</dbReference>
<dbReference type="InterPro" id="IPR001227">
    <property type="entry name" value="Ac_transferase_dom_sf"/>
</dbReference>
<feature type="region of interest" description="Disordered" evidence="3">
    <location>
        <begin position="1"/>
        <end position="30"/>
    </location>
</feature>
<keyword evidence="5" id="KW-0808">Transferase</keyword>
<evidence type="ECO:0000256" key="2">
    <source>
        <dbReference type="ARBA" id="ARBA00022553"/>
    </source>
</evidence>
<keyword evidence="1" id="KW-0596">Phosphopantetheine</keyword>
<dbReference type="Proteomes" id="UP000310553">
    <property type="component" value="Plasmid pUW386"/>
</dbReference>
<geneLocation type="plasmid" evidence="6">
    <name>puw386</name>
</geneLocation>
<evidence type="ECO:0000313" key="5">
    <source>
        <dbReference type="EMBL" id="QCX52121.1"/>
    </source>
</evidence>
<dbReference type="Gene3D" id="3.30.70.3290">
    <property type="match status" value="1"/>
</dbReference>
<proteinExistence type="predicted"/>
<keyword evidence="5" id="KW-0614">Plasmid</keyword>
<dbReference type="InterPro" id="IPR014043">
    <property type="entry name" value="Acyl_transferase_dom"/>
</dbReference>
<dbReference type="AlphaFoldDB" id="A0AA92EI88"/>
<dbReference type="SUPFAM" id="SSF52151">
    <property type="entry name" value="FabD/lysophospholipase-like"/>
    <property type="match status" value="1"/>
</dbReference>
<keyword evidence="5" id="KW-0012">Acyltransferase</keyword>
<organism evidence="5 6">
    <name type="scientific">Ralstonia solanacearum</name>
    <name type="common">Pseudomonas solanacearum</name>
    <dbReference type="NCBI Taxonomy" id="305"/>
    <lineage>
        <taxon>Bacteria</taxon>
        <taxon>Pseudomonadati</taxon>
        <taxon>Pseudomonadota</taxon>
        <taxon>Betaproteobacteria</taxon>
        <taxon>Burkholderiales</taxon>
        <taxon>Burkholderiaceae</taxon>
        <taxon>Ralstonia</taxon>
        <taxon>Ralstonia solanacearum species complex</taxon>
    </lineage>
</organism>
<reference evidence="5 6" key="1">
    <citation type="submission" date="2019-04" db="EMBL/GenBank/DDBJ databases">
        <title>Complete Genome of UW386 and Higher Quality Genome of UW700.</title>
        <authorList>
            <person name="Jacobs J."/>
            <person name="Perez A."/>
            <person name="Steidl O."/>
            <person name="Allen C."/>
        </authorList>
    </citation>
    <scope>NUCLEOTIDE SEQUENCE [LARGE SCALE GENOMIC DNA]</scope>
    <source>
        <strain evidence="5 6">UW386</strain>
        <plasmid evidence="6">puw386</plasmid>
    </source>
</reference>
<dbReference type="GO" id="GO:0005886">
    <property type="term" value="C:plasma membrane"/>
    <property type="evidence" value="ECO:0007669"/>
    <property type="project" value="TreeGrafter"/>
</dbReference>
<protein>
    <submittedName>
        <fullName evidence="5">Acyltransferase domain-containing protein</fullName>
    </submittedName>
</protein>
<dbReference type="InterPro" id="IPR016035">
    <property type="entry name" value="Acyl_Trfase/lysoPLipase"/>
</dbReference>
<gene>
    <name evidence="5" type="ORF">E7Z57_24625</name>
</gene>
<accession>A0AA92EI88</accession>
<sequence>MASDRRKPRGALRGKPAGWRTPRHGPANDSLRARRAGCVRCHAEVRVMKRKIAFMFSGQGSQYYQMGRGLYEQNPAFRAWMDRMDSLARDSLGASVVAALYGPNGKGEPFVDIRLTHPAIFMVEFALAKTVIELGIEPDCTLGASLGTFAALAIAGCWPMEDALASVIRQARLIERHCPKGGMIAVLGEPALYDASPFLQARSVIAGRNFASHFVLSAPESNLASIEHFLERAAVTSQRVPVQYPFHAPWIDPMRAALIEACGAGNIRLSGTPVYCCASGGMLDRMPDDYFWQVARKEIAFTRVISKMEQSGPFDYFDLSPSGTLSTFLKYLLPAQTGSRHFSAMLPFSRETEFLTSVISQLRANRKNLAVET</sequence>
<dbReference type="SMART" id="SM00827">
    <property type="entry name" value="PKS_AT"/>
    <property type="match status" value="1"/>
</dbReference>
<dbReference type="Gene3D" id="3.30.70.250">
    <property type="entry name" value="Malonyl-CoA ACP transacylase, ACP-binding"/>
    <property type="match status" value="1"/>
</dbReference>
<dbReference type="GO" id="GO:0071770">
    <property type="term" value="P:DIM/DIP cell wall layer assembly"/>
    <property type="evidence" value="ECO:0007669"/>
    <property type="project" value="TreeGrafter"/>
</dbReference>
<dbReference type="GO" id="GO:0005737">
    <property type="term" value="C:cytoplasm"/>
    <property type="evidence" value="ECO:0007669"/>
    <property type="project" value="TreeGrafter"/>
</dbReference>
<feature type="domain" description="Malonyl-CoA:ACP transacylase (MAT)" evidence="4">
    <location>
        <begin position="55"/>
        <end position="366"/>
    </location>
</feature>
<dbReference type="PANTHER" id="PTHR43775">
    <property type="entry name" value="FATTY ACID SYNTHASE"/>
    <property type="match status" value="1"/>
</dbReference>
<evidence type="ECO:0000259" key="4">
    <source>
        <dbReference type="SMART" id="SM00827"/>
    </source>
</evidence>
<dbReference type="GO" id="GO:0006633">
    <property type="term" value="P:fatty acid biosynthetic process"/>
    <property type="evidence" value="ECO:0007669"/>
    <property type="project" value="TreeGrafter"/>
</dbReference>
<feature type="compositionally biased region" description="Basic residues" evidence="3">
    <location>
        <begin position="1"/>
        <end position="12"/>
    </location>
</feature>
<dbReference type="EMBL" id="CP039340">
    <property type="protein sequence ID" value="QCX52121.1"/>
    <property type="molecule type" value="Genomic_DNA"/>
</dbReference>
<evidence type="ECO:0000256" key="1">
    <source>
        <dbReference type="ARBA" id="ARBA00022450"/>
    </source>
</evidence>
<keyword evidence="2" id="KW-0597">Phosphoprotein</keyword>